<dbReference type="EMBL" id="JAATEM010000005">
    <property type="protein sequence ID" value="NJP49600.1"/>
    <property type="molecule type" value="Genomic_DNA"/>
</dbReference>
<protein>
    <submittedName>
        <fullName evidence="1">Uncharacterized protein</fullName>
    </submittedName>
</protein>
<accession>A0ABX1A082</accession>
<gene>
    <name evidence="1" type="ORF">HCJ93_05805</name>
</gene>
<dbReference type="Proteomes" id="UP000730591">
    <property type="component" value="Unassembled WGS sequence"/>
</dbReference>
<organism evidence="1 2">
    <name type="scientific">Streptomyces composti</name>
    <dbReference type="NCBI Taxonomy" id="2720025"/>
    <lineage>
        <taxon>Bacteria</taxon>
        <taxon>Bacillati</taxon>
        <taxon>Actinomycetota</taxon>
        <taxon>Actinomycetes</taxon>
        <taxon>Kitasatosporales</taxon>
        <taxon>Streptomycetaceae</taxon>
        <taxon>Streptomyces</taxon>
    </lineage>
</organism>
<comment type="caution">
    <text evidence="1">The sequence shown here is derived from an EMBL/GenBank/DDBJ whole genome shotgun (WGS) entry which is preliminary data.</text>
</comment>
<sequence length="78" mass="8773">MSFDATVRGDRLRIDEQPLTEVTFSGTGERDSVSRSRRVNLPDSVVAGHEYRDIEVIYRLATRLTDELPGRPPSGQRA</sequence>
<keyword evidence="2" id="KW-1185">Reference proteome</keyword>
<proteinExistence type="predicted"/>
<name>A0ABX1A082_9ACTN</name>
<reference evidence="1 2" key="1">
    <citation type="submission" date="2020-03" db="EMBL/GenBank/DDBJ databases">
        <title>WGS of actinomycetes isolated from Thailand.</title>
        <authorList>
            <person name="Thawai C."/>
        </authorList>
    </citation>
    <scope>NUCLEOTIDE SEQUENCE [LARGE SCALE GENOMIC DNA]</scope>
    <source>
        <strain evidence="1 2">SBST2-5</strain>
    </source>
</reference>
<evidence type="ECO:0000313" key="2">
    <source>
        <dbReference type="Proteomes" id="UP000730591"/>
    </source>
</evidence>
<evidence type="ECO:0000313" key="1">
    <source>
        <dbReference type="EMBL" id="NJP49600.1"/>
    </source>
</evidence>